<reference evidence="9" key="2">
    <citation type="submission" date="2017-12" db="EMBL/GenBank/DDBJ databases">
        <title>Genome sequence of the Bar-tailed Godwit (Limosa lapponica baueri).</title>
        <authorList>
            <person name="Lima N.C.B."/>
            <person name="Parody-Merino A.M."/>
            <person name="Battley P.F."/>
            <person name="Fidler A.E."/>
            <person name="Prosdocimi F."/>
        </authorList>
    </citation>
    <scope>NUCLEOTIDE SEQUENCE [LARGE SCALE GENOMIC DNA]</scope>
</reference>
<reference evidence="9" key="1">
    <citation type="submission" date="2017-11" db="EMBL/GenBank/DDBJ databases">
        <authorList>
            <person name="Lima N.C."/>
            <person name="Parody-Merino A.M."/>
            <person name="Battley P.F."/>
            <person name="Fidler A.E."/>
            <person name="Prosdocimi F."/>
        </authorList>
    </citation>
    <scope>NUCLEOTIDE SEQUENCE [LARGE SCALE GENOMIC DNA]</scope>
</reference>
<dbReference type="EC" id="3.6.5.2" evidence="3"/>
<keyword evidence="9" id="KW-1185">Reference proteome</keyword>
<dbReference type="SMART" id="SM00175">
    <property type="entry name" value="RAB"/>
    <property type="match status" value="1"/>
</dbReference>
<keyword evidence="4" id="KW-0547">Nucleotide-binding</keyword>
<keyword evidence="6" id="KW-0449">Lipoprotein</keyword>
<sequence>MNERLNCQPCYFLNLLEHQMLSNGAILIHSFEDWVPEIFRNSSIGTEEKFDFWSYHLLSVSSQQTVTHMLQGCTITVSELFSYFKKNYNFSIYLQRIKFCLLLFQDTAGQERYRTITTAYYRGAMGFILMYDITNEESFNAVQDWSASECVSSEVAAVQH</sequence>
<dbReference type="PROSITE" id="PS51419">
    <property type="entry name" value="RAB"/>
    <property type="match status" value="1"/>
</dbReference>
<evidence type="ECO:0000256" key="7">
    <source>
        <dbReference type="ARBA" id="ARBA00047660"/>
    </source>
</evidence>
<dbReference type="InterPro" id="IPR050305">
    <property type="entry name" value="Small_GTPase_Rab"/>
</dbReference>
<evidence type="ECO:0000256" key="4">
    <source>
        <dbReference type="ARBA" id="ARBA00022741"/>
    </source>
</evidence>
<gene>
    <name evidence="8" type="ORF">llap_12965</name>
</gene>
<dbReference type="InterPro" id="IPR027417">
    <property type="entry name" value="P-loop_NTPase"/>
</dbReference>
<dbReference type="GO" id="GO:0016020">
    <property type="term" value="C:membrane"/>
    <property type="evidence" value="ECO:0007669"/>
    <property type="project" value="UniProtKB-SubCell"/>
</dbReference>
<dbReference type="OrthoDB" id="9989112at2759"/>
<accession>A0A2I0TSE5</accession>
<organism evidence="8 9">
    <name type="scientific">Limosa lapponica baueri</name>
    <dbReference type="NCBI Taxonomy" id="1758121"/>
    <lineage>
        <taxon>Eukaryota</taxon>
        <taxon>Metazoa</taxon>
        <taxon>Chordata</taxon>
        <taxon>Craniata</taxon>
        <taxon>Vertebrata</taxon>
        <taxon>Euteleostomi</taxon>
        <taxon>Archelosauria</taxon>
        <taxon>Archosauria</taxon>
        <taxon>Dinosauria</taxon>
        <taxon>Saurischia</taxon>
        <taxon>Theropoda</taxon>
        <taxon>Coelurosauria</taxon>
        <taxon>Aves</taxon>
        <taxon>Neognathae</taxon>
        <taxon>Neoaves</taxon>
        <taxon>Charadriiformes</taxon>
        <taxon>Scolopacidae</taxon>
        <taxon>Limosa</taxon>
    </lineage>
</organism>
<dbReference type="SUPFAM" id="SSF52540">
    <property type="entry name" value="P-loop containing nucleoside triphosphate hydrolases"/>
    <property type="match status" value="1"/>
</dbReference>
<evidence type="ECO:0000256" key="1">
    <source>
        <dbReference type="ARBA" id="ARBA00004635"/>
    </source>
</evidence>
<dbReference type="AlphaFoldDB" id="A0A2I0TSE5"/>
<dbReference type="Pfam" id="PF00071">
    <property type="entry name" value="Ras"/>
    <property type="match status" value="1"/>
</dbReference>
<protein>
    <recommendedName>
        <fullName evidence="3">small monomeric GTPase</fullName>
        <ecNumber evidence="3">3.6.5.2</ecNumber>
    </recommendedName>
</protein>
<dbReference type="Proteomes" id="UP000233556">
    <property type="component" value="Unassembled WGS sequence"/>
</dbReference>
<dbReference type="InterPro" id="IPR001806">
    <property type="entry name" value="Small_GTPase"/>
</dbReference>
<keyword evidence="5" id="KW-0342">GTP-binding</keyword>
<evidence type="ECO:0000256" key="2">
    <source>
        <dbReference type="ARBA" id="ARBA00006270"/>
    </source>
</evidence>
<keyword evidence="6" id="KW-0636">Prenylation</keyword>
<name>A0A2I0TSE5_LIMLA</name>
<comment type="subcellular location">
    <subcellularLocation>
        <location evidence="1">Membrane</location>
        <topology evidence="1">Lipid-anchor</topology>
    </subcellularLocation>
</comment>
<comment type="catalytic activity">
    <reaction evidence="7">
        <text>GTP + H2O = GDP + phosphate + H(+)</text>
        <dbReference type="Rhea" id="RHEA:19669"/>
        <dbReference type="ChEBI" id="CHEBI:15377"/>
        <dbReference type="ChEBI" id="CHEBI:15378"/>
        <dbReference type="ChEBI" id="CHEBI:37565"/>
        <dbReference type="ChEBI" id="CHEBI:43474"/>
        <dbReference type="ChEBI" id="CHEBI:58189"/>
        <dbReference type="EC" id="3.6.5.2"/>
    </reaction>
    <physiologicalReaction direction="left-to-right" evidence="7">
        <dbReference type="Rhea" id="RHEA:19670"/>
    </physiologicalReaction>
</comment>
<evidence type="ECO:0000313" key="9">
    <source>
        <dbReference type="Proteomes" id="UP000233556"/>
    </source>
</evidence>
<dbReference type="GO" id="GO:0003925">
    <property type="term" value="F:G protein activity"/>
    <property type="evidence" value="ECO:0007669"/>
    <property type="project" value="UniProtKB-EC"/>
</dbReference>
<dbReference type="Gene3D" id="3.40.50.300">
    <property type="entry name" value="P-loop containing nucleotide triphosphate hydrolases"/>
    <property type="match status" value="1"/>
</dbReference>
<dbReference type="GO" id="GO:0005525">
    <property type="term" value="F:GTP binding"/>
    <property type="evidence" value="ECO:0007669"/>
    <property type="project" value="UniProtKB-KW"/>
</dbReference>
<proteinExistence type="inferred from homology"/>
<dbReference type="PANTHER" id="PTHR47980">
    <property type="entry name" value="LD44762P"/>
    <property type="match status" value="1"/>
</dbReference>
<evidence type="ECO:0000256" key="6">
    <source>
        <dbReference type="ARBA" id="ARBA00023289"/>
    </source>
</evidence>
<evidence type="ECO:0000313" key="8">
    <source>
        <dbReference type="EMBL" id="PKU36730.1"/>
    </source>
</evidence>
<evidence type="ECO:0000256" key="3">
    <source>
        <dbReference type="ARBA" id="ARBA00011984"/>
    </source>
</evidence>
<comment type="similarity">
    <text evidence="2">Belongs to the small GTPase superfamily. Rab family.</text>
</comment>
<dbReference type="EMBL" id="KZ507495">
    <property type="protein sequence ID" value="PKU36730.1"/>
    <property type="molecule type" value="Genomic_DNA"/>
</dbReference>
<evidence type="ECO:0000256" key="5">
    <source>
        <dbReference type="ARBA" id="ARBA00023134"/>
    </source>
</evidence>